<dbReference type="Gene3D" id="3.90.550.10">
    <property type="entry name" value="Spore Coat Polysaccharide Biosynthesis Protein SpsA, Chain A"/>
    <property type="match status" value="1"/>
</dbReference>
<reference evidence="4" key="2">
    <citation type="submission" date="2024-04" db="EMBL/GenBank/DDBJ databases">
        <authorList>
            <person name="Chen Y."/>
            <person name="Shah S."/>
            <person name="Dougan E. K."/>
            <person name="Thang M."/>
            <person name="Chan C."/>
        </authorList>
    </citation>
    <scope>NUCLEOTIDE SEQUENCE [LARGE SCALE GENOMIC DNA]</scope>
</reference>
<gene>
    <name evidence="3" type="ORF">C1SCF055_LOCUS11870</name>
</gene>
<accession>A0A9P1C3X2</accession>
<evidence type="ECO:0000313" key="6">
    <source>
        <dbReference type="Proteomes" id="UP001152797"/>
    </source>
</evidence>
<evidence type="ECO:0000313" key="4">
    <source>
        <dbReference type="EMBL" id="CAL1137703.1"/>
    </source>
</evidence>
<dbReference type="Proteomes" id="UP001152797">
    <property type="component" value="Unassembled WGS sequence"/>
</dbReference>
<dbReference type="EMBL" id="CAMXCT010000879">
    <property type="protein sequence ID" value="CAI3984328.1"/>
    <property type="molecule type" value="Genomic_DNA"/>
</dbReference>
<dbReference type="PANTHER" id="PTHR22916">
    <property type="entry name" value="GLYCOSYLTRANSFERASE"/>
    <property type="match status" value="1"/>
</dbReference>
<reference evidence="3" key="1">
    <citation type="submission" date="2022-10" db="EMBL/GenBank/DDBJ databases">
        <authorList>
            <person name="Chen Y."/>
            <person name="Dougan E. K."/>
            <person name="Chan C."/>
            <person name="Rhodes N."/>
            <person name="Thang M."/>
        </authorList>
    </citation>
    <scope>NUCLEOTIDE SEQUENCE</scope>
</reference>
<keyword evidence="5" id="KW-0689">Ribosomal protein</keyword>
<organism evidence="3">
    <name type="scientific">Cladocopium goreaui</name>
    <dbReference type="NCBI Taxonomy" id="2562237"/>
    <lineage>
        <taxon>Eukaryota</taxon>
        <taxon>Sar</taxon>
        <taxon>Alveolata</taxon>
        <taxon>Dinophyceae</taxon>
        <taxon>Suessiales</taxon>
        <taxon>Symbiodiniaceae</taxon>
        <taxon>Cladocopium</taxon>
    </lineage>
</organism>
<dbReference type="AlphaFoldDB" id="A0A9P1C3X2"/>
<evidence type="ECO:0000313" key="5">
    <source>
        <dbReference type="EMBL" id="CAL4771640.1"/>
    </source>
</evidence>
<dbReference type="GO" id="GO:0005840">
    <property type="term" value="C:ribosome"/>
    <property type="evidence" value="ECO:0007669"/>
    <property type="project" value="UniProtKB-KW"/>
</dbReference>
<dbReference type="EMBL" id="CAMXCT030000879">
    <property type="protein sequence ID" value="CAL4771640.1"/>
    <property type="molecule type" value="Genomic_DNA"/>
</dbReference>
<keyword evidence="1" id="KW-0732">Signal</keyword>
<comment type="caution">
    <text evidence="3">The sequence shown here is derived from an EMBL/GenBank/DDBJ whole genome shotgun (WGS) entry which is preliminary data.</text>
</comment>
<dbReference type="PANTHER" id="PTHR22916:SF69">
    <property type="entry name" value="BIFUNCTIONAL GLYCOSYLTRANSFERASE PGTA"/>
    <property type="match status" value="1"/>
</dbReference>
<dbReference type="SUPFAM" id="SSF53448">
    <property type="entry name" value="Nucleotide-diphospho-sugar transferases"/>
    <property type="match status" value="1"/>
</dbReference>
<sequence length="1136" mass="126856">MKLVLVVCLALNAFQSDAASLRRSGRSKLTFIEEQMTMQMKLMMPEKSTLNNIEASVLNMARAKKKQSSGGSNLTAFLDQIQALLEDTMKKNILQRKEQTQYDLDGSYANLSTCTHPNDTTLVNTIAELDEEHVKCRGEQDVMWSDYDSTCIVARQIFENERKALCDAYEQARVFPAPATTCVMNEGTPVPTIGHYLIDMEKYFSDAYDALYLKKQRCDIAMATPFPNEELCGHKICQYYDKEIECDKKQEAFELPACDGHKKYTCGHYTDCYAEKKDVYDSVVTLAQENEVANKAEWRAVLRIECFINALRETEDELEAAIDACRAKTFSTAPVELKYHGAAPAARSCTEVYLQPGSAVFSSAWYAGLSTATPAASCASACCMAEEFNPGYPAGANCPYVHGAAGANLVDAATTTESTTTTTESTTTTTLASGGRRGFRHVRGVALDISVLYKASQPTFAESYFVVESLFQRRLYPSFAPVEWHWMEETDETSLGKLLDSMLARVREKTATVLLTVDDALWFNDFNAAAAMQLLKSDNRIYSVHAKLCPRIEYAHPNDKFMRVPPFSHFSLHQSTDSKEEGEKISPDLLVFEREKGEYDWNYPWELSASLYRLESVEEVIQAIRSEFGSGAVDHPNHLEGYGVRLLKQQKLPSAKSSKYCACVTDPVVKVVTVNRVQSLFDNPVYSQSDGSEISVDELDQVLRYALLQAGLADGDAAADVLAQKLQGSDGWWKSYLKGVETLELQPWTRNFDLSRQWPPNLLNRVAMMYSTTYLDSVHVPLPCTMVNMVAMVAMDWTSPDFQHPIVSWLMPVKDTPSKWLDLALDSIERQEGMVPGSWELIAVDDGSSQVETKETLAAWSKRPFIQVIEGLATSGIAAALNEGWKRCRGKYVVRLDGDDCAHPQRLKKQIGFLENHPSIAVLGGGFCTFEDGDPRSLPASSLKRYRMPCHPILTRWRMIFSCSLAHPSVIFRRSVFDNGNSGPYPEGREAEDHWCWLSLALELPIANLADVLSFLRRHRGSRSSQAAEALQNSSFQAVQSFLRSFQLELKEEDVKVLWGKANADSAEQVDRVSKALDTLEAAFLNMVRTGTTPNGQHFAEGFDEDFLKSRRAALVDYVTSSCSRLRGGRAIFGLG</sequence>
<keyword evidence="5" id="KW-0687">Ribonucleoprotein</keyword>
<evidence type="ECO:0000256" key="1">
    <source>
        <dbReference type="SAM" id="SignalP"/>
    </source>
</evidence>
<dbReference type="InterPro" id="IPR029044">
    <property type="entry name" value="Nucleotide-diphossugar_trans"/>
</dbReference>
<feature type="signal peptide" evidence="1">
    <location>
        <begin position="1"/>
        <end position="18"/>
    </location>
</feature>
<protein>
    <submittedName>
        <fullName evidence="5">40S ribosomal protein S9-1</fullName>
    </submittedName>
</protein>
<name>A0A9P1C3X2_9DINO</name>
<dbReference type="EMBL" id="CAMXCT020000879">
    <property type="protein sequence ID" value="CAL1137703.1"/>
    <property type="molecule type" value="Genomic_DNA"/>
</dbReference>
<proteinExistence type="predicted"/>
<keyword evidence="6" id="KW-1185">Reference proteome</keyword>
<dbReference type="InterPro" id="IPR001173">
    <property type="entry name" value="Glyco_trans_2-like"/>
</dbReference>
<evidence type="ECO:0000259" key="2">
    <source>
        <dbReference type="Pfam" id="PF00535"/>
    </source>
</evidence>
<dbReference type="OrthoDB" id="419989at2759"/>
<dbReference type="GO" id="GO:0008417">
    <property type="term" value="F:fucosyltransferase activity"/>
    <property type="evidence" value="ECO:0007669"/>
    <property type="project" value="TreeGrafter"/>
</dbReference>
<feature type="domain" description="Glycosyltransferase 2-like" evidence="2">
    <location>
        <begin position="808"/>
        <end position="978"/>
    </location>
</feature>
<dbReference type="Pfam" id="PF00535">
    <property type="entry name" value="Glycos_transf_2"/>
    <property type="match status" value="1"/>
</dbReference>
<feature type="chain" id="PRO_5043270070" evidence="1">
    <location>
        <begin position="19"/>
        <end position="1136"/>
    </location>
</feature>
<evidence type="ECO:0000313" key="3">
    <source>
        <dbReference type="EMBL" id="CAI3984328.1"/>
    </source>
</evidence>